<dbReference type="EnsemblMetazoa" id="Aqu2.1.03768_001">
    <property type="protein sequence ID" value="Aqu2.1.03768_001"/>
    <property type="gene ID" value="Aqu2.1.03768"/>
</dbReference>
<organism evidence="1">
    <name type="scientific">Amphimedon queenslandica</name>
    <name type="common">Sponge</name>
    <dbReference type="NCBI Taxonomy" id="400682"/>
    <lineage>
        <taxon>Eukaryota</taxon>
        <taxon>Metazoa</taxon>
        <taxon>Porifera</taxon>
        <taxon>Demospongiae</taxon>
        <taxon>Heteroscleromorpha</taxon>
        <taxon>Haplosclerida</taxon>
        <taxon>Niphatidae</taxon>
        <taxon>Amphimedon</taxon>
    </lineage>
</organism>
<protein>
    <submittedName>
        <fullName evidence="1">Uncharacterized protein</fullName>
    </submittedName>
</protein>
<sequence>LLKSKCVIIHGPLEIDLNQISGHIAASLKSVMSAKIDKIHIPLRPSYTRAHLVSLLYDNGILIPCSESAETTSDSPHSSLLVME</sequence>
<accession>A0A1X7SNV2</accession>
<proteinExistence type="predicted"/>
<dbReference type="InParanoid" id="A0A1X7SNV2"/>
<dbReference type="AlphaFoldDB" id="A0A1X7SNV2"/>
<reference evidence="1" key="1">
    <citation type="submission" date="2017-05" db="UniProtKB">
        <authorList>
            <consortium name="EnsemblMetazoa"/>
        </authorList>
    </citation>
    <scope>IDENTIFICATION</scope>
</reference>
<name>A0A1X7SNV2_AMPQE</name>
<dbReference type="OrthoDB" id="6021133at2759"/>
<evidence type="ECO:0000313" key="1">
    <source>
        <dbReference type="EnsemblMetazoa" id="Aqu2.1.03768_001"/>
    </source>
</evidence>